<evidence type="ECO:0000256" key="6">
    <source>
        <dbReference type="ARBA" id="ARBA00022968"/>
    </source>
</evidence>
<dbReference type="RefSeq" id="WP_382166265.1">
    <property type="nucleotide sequence ID" value="NZ_JBHTBR010000002.1"/>
</dbReference>
<evidence type="ECO:0000256" key="5">
    <source>
        <dbReference type="ARBA" id="ARBA00022692"/>
    </source>
</evidence>
<comment type="similarity">
    <text evidence="3 10">Belongs to the COX11/CtaG family.</text>
</comment>
<keyword evidence="8 10" id="KW-0186">Copper</keyword>
<proteinExistence type="inferred from homology"/>
<evidence type="ECO:0000313" key="12">
    <source>
        <dbReference type="EMBL" id="MFC7291069.1"/>
    </source>
</evidence>
<evidence type="ECO:0000256" key="8">
    <source>
        <dbReference type="ARBA" id="ARBA00023008"/>
    </source>
</evidence>
<evidence type="ECO:0000256" key="2">
    <source>
        <dbReference type="ARBA" id="ARBA00004382"/>
    </source>
</evidence>
<dbReference type="SUPFAM" id="SSF110111">
    <property type="entry name" value="Ctag/Cox11"/>
    <property type="match status" value="1"/>
</dbReference>
<accession>A0ABW2IJ54</accession>
<dbReference type="Pfam" id="PF04442">
    <property type="entry name" value="CtaG_Cox11"/>
    <property type="match status" value="1"/>
</dbReference>
<dbReference type="PANTHER" id="PTHR21320">
    <property type="entry name" value="CYTOCHROME C OXIDASE ASSEMBLY PROTEIN COX11-RELATED"/>
    <property type="match status" value="1"/>
</dbReference>
<protein>
    <recommendedName>
        <fullName evidence="4 10">Cytochrome c oxidase assembly protein CtaG</fullName>
    </recommendedName>
</protein>
<organism evidence="12 13">
    <name type="scientific">Hirschia litorea</name>
    <dbReference type="NCBI Taxonomy" id="1199156"/>
    <lineage>
        <taxon>Bacteria</taxon>
        <taxon>Pseudomonadati</taxon>
        <taxon>Pseudomonadota</taxon>
        <taxon>Alphaproteobacteria</taxon>
        <taxon>Hyphomonadales</taxon>
        <taxon>Hyphomonadaceae</taxon>
        <taxon>Hirschia</taxon>
    </lineage>
</organism>
<evidence type="ECO:0000256" key="11">
    <source>
        <dbReference type="SAM" id="Phobius"/>
    </source>
</evidence>
<dbReference type="Proteomes" id="UP001596492">
    <property type="component" value="Unassembled WGS sequence"/>
</dbReference>
<evidence type="ECO:0000256" key="3">
    <source>
        <dbReference type="ARBA" id="ARBA00009620"/>
    </source>
</evidence>
<gene>
    <name evidence="10" type="primary">ctaG</name>
    <name evidence="12" type="ORF">ACFQS8_05540</name>
</gene>
<evidence type="ECO:0000256" key="10">
    <source>
        <dbReference type="HAMAP-Rule" id="MF_00155"/>
    </source>
</evidence>
<comment type="subcellular location">
    <subcellularLocation>
        <location evidence="2 10">Cell inner membrane</location>
        <topology evidence="2 10">Single-pass type II membrane protein</topology>
        <orientation evidence="2 10">Periplasmic side</orientation>
    </subcellularLocation>
</comment>
<dbReference type="NCBIfam" id="NF003465">
    <property type="entry name" value="PRK05089.1"/>
    <property type="match status" value="1"/>
</dbReference>
<keyword evidence="5 10" id="KW-0812">Transmembrane</keyword>
<keyword evidence="10" id="KW-1003">Cell membrane</keyword>
<keyword evidence="13" id="KW-1185">Reference proteome</keyword>
<keyword evidence="6 10" id="KW-0735">Signal-anchor</keyword>
<comment type="caution">
    <text evidence="12">The sequence shown here is derived from an EMBL/GenBank/DDBJ whole genome shotgun (WGS) entry which is preliminary data.</text>
</comment>
<sequence length="191" mass="21102">MLSRNHKTAGIIGLIAVGALCFGFSAPALYSAFCNVTGFGGTIQVANKAPSHVLEREVTIRLDSNTGMHTGLTFKPVDRTFPIKLGETGMIFFEVANETDQPITAMAAYNVAPHKAGPYFNKLECFCFEERVFEPGAKERLPVIFYIDPEMNDEKQLDDITDITLSYTFYDTNAEKKNQYTAQLDAGVSTH</sequence>
<feature type="topological domain" description="Cytoplasmic" evidence="10">
    <location>
        <begin position="1"/>
        <end position="7"/>
    </location>
</feature>
<keyword evidence="9 10" id="KW-0472">Membrane</keyword>
<evidence type="ECO:0000256" key="7">
    <source>
        <dbReference type="ARBA" id="ARBA00022989"/>
    </source>
</evidence>
<keyword evidence="7 10" id="KW-1133">Transmembrane helix</keyword>
<feature type="transmembrane region" description="Helical" evidence="11">
    <location>
        <begin position="12"/>
        <end position="33"/>
    </location>
</feature>
<evidence type="ECO:0000313" key="13">
    <source>
        <dbReference type="Proteomes" id="UP001596492"/>
    </source>
</evidence>
<dbReference type="InterPro" id="IPR023471">
    <property type="entry name" value="CtaG/Cox11_dom_sf"/>
</dbReference>
<keyword evidence="10" id="KW-0997">Cell inner membrane</keyword>
<dbReference type="InterPro" id="IPR007533">
    <property type="entry name" value="Cyt_c_oxidase_assmbl_CtaG"/>
</dbReference>
<evidence type="ECO:0000256" key="9">
    <source>
        <dbReference type="ARBA" id="ARBA00023136"/>
    </source>
</evidence>
<dbReference type="EMBL" id="JBHTBR010000002">
    <property type="protein sequence ID" value="MFC7291069.1"/>
    <property type="molecule type" value="Genomic_DNA"/>
</dbReference>
<dbReference type="PANTHER" id="PTHR21320:SF3">
    <property type="entry name" value="CYTOCHROME C OXIDASE ASSEMBLY PROTEIN COX11, MITOCHONDRIAL-RELATED"/>
    <property type="match status" value="1"/>
</dbReference>
<dbReference type="HAMAP" id="MF_00155">
    <property type="entry name" value="CtaG"/>
    <property type="match status" value="1"/>
</dbReference>
<dbReference type="PIRSF" id="PIRSF005413">
    <property type="entry name" value="COX11"/>
    <property type="match status" value="1"/>
</dbReference>
<name>A0ABW2IJ54_9PROT</name>
<evidence type="ECO:0000256" key="1">
    <source>
        <dbReference type="ARBA" id="ARBA00004007"/>
    </source>
</evidence>
<feature type="topological domain" description="Periplasmic" evidence="10">
    <location>
        <begin position="27"/>
        <end position="191"/>
    </location>
</feature>
<dbReference type="Gene3D" id="2.60.370.10">
    <property type="entry name" value="Ctag/Cox11"/>
    <property type="match status" value="1"/>
</dbReference>
<evidence type="ECO:0000256" key="4">
    <source>
        <dbReference type="ARBA" id="ARBA00015384"/>
    </source>
</evidence>
<comment type="function">
    <text evidence="1 10">Exerts its effect at some terminal stage of cytochrome c oxidase synthesis, probably by being involved in the insertion of the copper B into subunit I.</text>
</comment>
<reference evidence="13" key="1">
    <citation type="journal article" date="2019" name="Int. J. Syst. Evol. Microbiol.">
        <title>The Global Catalogue of Microorganisms (GCM) 10K type strain sequencing project: providing services to taxonomists for standard genome sequencing and annotation.</title>
        <authorList>
            <consortium name="The Broad Institute Genomics Platform"/>
            <consortium name="The Broad Institute Genome Sequencing Center for Infectious Disease"/>
            <person name="Wu L."/>
            <person name="Ma J."/>
        </authorList>
    </citation>
    <scope>NUCLEOTIDE SEQUENCE [LARGE SCALE GENOMIC DNA]</scope>
    <source>
        <strain evidence="13">CCUG 51308</strain>
    </source>
</reference>